<feature type="region of interest" description="Disordered" evidence="1">
    <location>
        <begin position="1"/>
        <end position="22"/>
    </location>
</feature>
<dbReference type="GeneID" id="25911526"/>
<sequence>MSSINEEPPVSDREVGDERPPCRNSYCFITAEDHLREFYHKTVLLRRKCRGYMECDHVSAQWHTCKFLHTQKPPNADLLTERMLFTFPHPFEPEPEYECGLPPYTVKEQILLHLMQ</sequence>
<proteinExistence type="predicted"/>
<dbReference type="EMBL" id="KQ243087">
    <property type="protein sequence ID" value="KNC76480.1"/>
    <property type="molecule type" value="Genomic_DNA"/>
</dbReference>
<feature type="compositionally biased region" description="Basic and acidic residues" evidence="1">
    <location>
        <begin position="10"/>
        <end position="21"/>
    </location>
</feature>
<keyword evidence="3" id="KW-1185">Reference proteome</keyword>
<organism evidence="2 3">
    <name type="scientific">Sphaeroforma arctica JP610</name>
    <dbReference type="NCBI Taxonomy" id="667725"/>
    <lineage>
        <taxon>Eukaryota</taxon>
        <taxon>Ichthyosporea</taxon>
        <taxon>Ichthyophonida</taxon>
        <taxon>Sphaeroforma</taxon>
    </lineage>
</organism>
<dbReference type="Proteomes" id="UP000054560">
    <property type="component" value="Unassembled WGS sequence"/>
</dbReference>
<name>A0A0L0FI97_9EUKA</name>
<feature type="non-terminal residue" evidence="2">
    <location>
        <position position="116"/>
    </location>
</feature>
<protein>
    <submittedName>
        <fullName evidence="2">Uncharacterized protein</fullName>
    </submittedName>
</protein>
<gene>
    <name evidence="2" type="ORF">SARC_11022</name>
</gene>
<dbReference type="RefSeq" id="XP_014150382.1">
    <property type="nucleotide sequence ID" value="XM_014294907.1"/>
</dbReference>
<evidence type="ECO:0000256" key="1">
    <source>
        <dbReference type="SAM" id="MobiDB-lite"/>
    </source>
</evidence>
<evidence type="ECO:0000313" key="2">
    <source>
        <dbReference type="EMBL" id="KNC76480.1"/>
    </source>
</evidence>
<evidence type="ECO:0000313" key="3">
    <source>
        <dbReference type="Proteomes" id="UP000054560"/>
    </source>
</evidence>
<reference evidence="2 3" key="1">
    <citation type="submission" date="2011-02" db="EMBL/GenBank/DDBJ databases">
        <title>The Genome Sequence of Sphaeroforma arctica JP610.</title>
        <authorList>
            <consortium name="The Broad Institute Genome Sequencing Platform"/>
            <person name="Russ C."/>
            <person name="Cuomo C."/>
            <person name="Young S.K."/>
            <person name="Zeng Q."/>
            <person name="Gargeya S."/>
            <person name="Alvarado L."/>
            <person name="Berlin A."/>
            <person name="Chapman S.B."/>
            <person name="Chen Z."/>
            <person name="Freedman E."/>
            <person name="Gellesch M."/>
            <person name="Goldberg J."/>
            <person name="Griggs A."/>
            <person name="Gujja S."/>
            <person name="Heilman E."/>
            <person name="Heiman D."/>
            <person name="Howarth C."/>
            <person name="Mehta T."/>
            <person name="Neiman D."/>
            <person name="Pearson M."/>
            <person name="Roberts A."/>
            <person name="Saif S."/>
            <person name="Shea T."/>
            <person name="Shenoy N."/>
            <person name="Sisk P."/>
            <person name="Stolte C."/>
            <person name="Sykes S."/>
            <person name="White J."/>
            <person name="Yandava C."/>
            <person name="Burger G."/>
            <person name="Gray M.W."/>
            <person name="Holland P.W.H."/>
            <person name="King N."/>
            <person name="Lang F.B.F."/>
            <person name="Roger A.J."/>
            <person name="Ruiz-Trillo I."/>
            <person name="Haas B."/>
            <person name="Nusbaum C."/>
            <person name="Birren B."/>
        </authorList>
    </citation>
    <scope>NUCLEOTIDE SEQUENCE [LARGE SCALE GENOMIC DNA]</scope>
    <source>
        <strain evidence="2 3">JP610</strain>
    </source>
</reference>
<accession>A0A0L0FI97</accession>
<dbReference type="AlphaFoldDB" id="A0A0L0FI97"/>